<sequence length="418" mass="44816">MRADKTPDTLHGSLPWYIPLLAIWGPGLMVMLADTDAGSLITAAQSGAEWGYHMILPQLILIPVLYIVQEVTVRLGIVTGQGHGSLIRQQFGGFWAIISATTLFLSAVGALITEFSGVAGVGALFGVPPAISVGLATVALIAIGLSGSYLRVERIGVIFGLFELVFVGVAVVARPSPAAMAAAFVSIPLTNLNYLFLLAANVGAVIMPWMIFYQQGAVIDKGLTRRWRALRHARWDTLAGSIITQVIMMAMVIVVAATVGRVHAHRPLNTVQQISQSLVPFLGHPIGITVFGLGMLGASIIAALVVSVAGAWGLGEVFGFSHSLNHSFREAPWFYAVYSFAHIAGAVLVIFSRNLVSLTIDVEIMNAMLLPIVLGFLLALEARALPPRWRMRGFYRWLVWGVSAIVMLFGLLTIVLAV</sequence>
<dbReference type="PANTHER" id="PTHR11706:SF33">
    <property type="entry name" value="NATURAL RESISTANCE-ASSOCIATED MACROPHAGE PROTEIN 2"/>
    <property type="match status" value="1"/>
</dbReference>
<feature type="transmembrane region" description="Helical" evidence="6">
    <location>
        <begin position="235"/>
        <end position="259"/>
    </location>
</feature>
<comment type="subcellular location">
    <subcellularLocation>
        <location evidence="1">Membrane</location>
        <topology evidence="1">Multi-pass membrane protein</topology>
    </subcellularLocation>
</comment>
<dbReference type="InterPro" id="IPR001046">
    <property type="entry name" value="NRAMP_fam"/>
</dbReference>
<dbReference type="Proteomes" id="UP000005439">
    <property type="component" value="Chromosome"/>
</dbReference>
<feature type="transmembrane region" description="Helical" evidence="6">
    <location>
        <begin position="118"/>
        <end position="143"/>
    </location>
</feature>
<dbReference type="STRING" id="679936.Sulac_0852"/>
<dbReference type="HOGENOM" id="CLU_020088_6_1_9"/>
<dbReference type="GO" id="GO:0015086">
    <property type="term" value="F:cadmium ion transmembrane transporter activity"/>
    <property type="evidence" value="ECO:0007669"/>
    <property type="project" value="TreeGrafter"/>
</dbReference>
<dbReference type="GO" id="GO:0005886">
    <property type="term" value="C:plasma membrane"/>
    <property type="evidence" value="ECO:0007669"/>
    <property type="project" value="TreeGrafter"/>
</dbReference>
<feature type="transmembrane region" description="Helical" evidence="6">
    <location>
        <begin position="194"/>
        <end position="214"/>
    </location>
</feature>
<protein>
    <submittedName>
        <fullName evidence="7">Metal ion transporter, NRAMP family</fullName>
    </submittedName>
</protein>
<feature type="transmembrane region" description="Helical" evidence="6">
    <location>
        <begin position="333"/>
        <end position="352"/>
    </location>
</feature>
<gene>
    <name evidence="7" type="ordered locus">Sulac_0852</name>
</gene>
<feature type="transmembrane region" description="Helical" evidence="6">
    <location>
        <begin position="52"/>
        <end position="73"/>
    </location>
</feature>
<keyword evidence="5 6" id="KW-0472">Membrane</keyword>
<name>G8TS29_SULAD</name>
<proteinExistence type="predicted"/>
<dbReference type="AlphaFoldDB" id="G8TS29"/>
<dbReference type="EMBL" id="CP003179">
    <property type="protein sequence ID" value="AEW04355.1"/>
    <property type="molecule type" value="Genomic_DNA"/>
</dbReference>
<feature type="transmembrane region" description="Helical" evidence="6">
    <location>
        <begin position="12"/>
        <end position="32"/>
    </location>
</feature>
<keyword evidence="3 6" id="KW-0812">Transmembrane</keyword>
<dbReference type="Pfam" id="PF01566">
    <property type="entry name" value="Nramp"/>
    <property type="match status" value="1"/>
</dbReference>
<evidence type="ECO:0000256" key="2">
    <source>
        <dbReference type="ARBA" id="ARBA00022448"/>
    </source>
</evidence>
<feature type="transmembrane region" description="Helical" evidence="6">
    <location>
        <begin position="397"/>
        <end position="417"/>
    </location>
</feature>
<feature type="transmembrane region" description="Helical" evidence="6">
    <location>
        <begin position="364"/>
        <end position="385"/>
    </location>
</feature>
<evidence type="ECO:0000256" key="5">
    <source>
        <dbReference type="ARBA" id="ARBA00023136"/>
    </source>
</evidence>
<organism evidence="7 8">
    <name type="scientific">Sulfobacillus acidophilus (strain ATCC 700253 / DSM 10332 / NAL)</name>
    <dbReference type="NCBI Taxonomy" id="679936"/>
    <lineage>
        <taxon>Bacteria</taxon>
        <taxon>Bacillati</taxon>
        <taxon>Bacillota</taxon>
        <taxon>Clostridia</taxon>
        <taxon>Eubacteriales</taxon>
        <taxon>Clostridiales Family XVII. Incertae Sedis</taxon>
        <taxon>Sulfobacillus</taxon>
    </lineage>
</organism>
<dbReference type="PANTHER" id="PTHR11706">
    <property type="entry name" value="SOLUTE CARRIER PROTEIN FAMILY 11 MEMBER"/>
    <property type="match status" value="1"/>
</dbReference>
<dbReference type="GO" id="GO:0034755">
    <property type="term" value="P:iron ion transmembrane transport"/>
    <property type="evidence" value="ECO:0007669"/>
    <property type="project" value="TreeGrafter"/>
</dbReference>
<dbReference type="KEGG" id="sap:Sulac_0852"/>
<reference evidence="7 8" key="2">
    <citation type="journal article" date="2012" name="Stand. Genomic Sci.">
        <title>Complete genome sequence of the moderately thermophilic mineral-sulfide-oxidizing firmicute Sulfobacillus acidophilus type strain (NAL(T)).</title>
        <authorList>
            <person name="Anderson I."/>
            <person name="Chertkov O."/>
            <person name="Chen A."/>
            <person name="Saunders E."/>
            <person name="Lapidus A."/>
            <person name="Nolan M."/>
            <person name="Lucas S."/>
            <person name="Hammon N."/>
            <person name="Deshpande S."/>
            <person name="Cheng J.F."/>
            <person name="Han C."/>
            <person name="Tapia R."/>
            <person name="Goodwin L.A."/>
            <person name="Pitluck S."/>
            <person name="Liolios K."/>
            <person name="Pagani I."/>
            <person name="Ivanova N."/>
            <person name="Mikhailova N."/>
            <person name="Pati A."/>
            <person name="Palaniappan K."/>
            <person name="Land M."/>
            <person name="Pan C."/>
            <person name="Rohde M."/>
            <person name="Pukall R."/>
            <person name="Goker M."/>
            <person name="Detter J.C."/>
            <person name="Woyke T."/>
            <person name="Bristow J."/>
            <person name="Eisen J.A."/>
            <person name="Markowitz V."/>
            <person name="Hugenholtz P."/>
            <person name="Kyrpides N.C."/>
            <person name="Klenk H.P."/>
            <person name="Mavromatis K."/>
        </authorList>
    </citation>
    <scope>NUCLEOTIDE SEQUENCE [LARGE SCALE GENOMIC DNA]</scope>
    <source>
        <strain evidence="8">ATCC 700253 / DSM 10332 / NAL</strain>
    </source>
</reference>
<evidence type="ECO:0000256" key="6">
    <source>
        <dbReference type="SAM" id="Phobius"/>
    </source>
</evidence>
<feature type="transmembrane region" description="Helical" evidence="6">
    <location>
        <begin position="155"/>
        <end position="174"/>
    </location>
</feature>
<evidence type="ECO:0000256" key="4">
    <source>
        <dbReference type="ARBA" id="ARBA00022989"/>
    </source>
</evidence>
<feature type="transmembrane region" description="Helical" evidence="6">
    <location>
        <begin position="94"/>
        <end position="112"/>
    </location>
</feature>
<feature type="transmembrane region" description="Helical" evidence="6">
    <location>
        <begin position="286"/>
        <end position="312"/>
    </location>
</feature>
<keyword evidence="8" id="KW-1185">Reference proteome</keyword>
<dbReference type="PATRIC" id="fig|679936.5.peg.903"/>
<evidence type="ECO:0000256" key="1">
    <source>
        <dbReference type="ARBA" id="ARBA00004141"/>
    </source>
</evidence>
<keyword evidence="4 6" id="KW-1133">Transmembrane helix</keyword>
<reference evidence="8" key="1">
    <citation type="submission" date="2011-12" db="EMBL/GenBank/DDBJ databases">
        <title>The complete genome of chromosome of Sulfobacillus acidophilus DSM 10332.</title>
        <authorList>
            <person name="Lucas S."/>
            <person name="Han J."/>
            <person name="Lapidus A."/>
            <person name="Bruce D."/>
            <person name="Goodwin L."/>
            <person name="Pitluck S."/>
            <person name="Peters L."/>
            <person name="Kyrpides N."/>
            <person name="Mavromatis K."/>
            <person name="Ivanova N."/>
            <person name="Mikhailova N."/>
            <person name="Chertkov O."/>
            <person name="Saunders E."/>
            <person name="Detter J.C."/>
            <person name="Tapia R."/>
            <person name="Han C."/>
            <person name="Land M."/>
            <person name="Hauser L."/>
            <person name="Markowitz V."/>
            <person name="Cheng J.-F."/>
            <person name="Hugenholtz P."/>
            <person name="Woyke T."/>
            <person name="Wu D."/>
            <person name="Pukall R."/>
            <person name="Gehrich-Schroeter G."/>
            <person name="Schneider S."/>
            <person name="Klenk H.-P."/>
            <person name="Eisen J.A."/>
        </authorList>
    </citation>
    <scope>NUCLEOTIDE SEQUENCE [LARGE SCALE GENOMIC DNA]</scope>
    <source>
        <strain evidence="8">ATCC 700253 / DSM 10332 / NAL</strain>
    </source>
</reference>
<evidence type="ECO:0000313" key="7">
    <source>
        <dbReference type="EMBL" id="AEW04355.1"/>
    </source>
</evidence>
<accession>G8TS29</accession>
<dbReference type="GO" id="GO:0005384">
    <property type="term" value="F:manganese ion transmembrane transporter activity"/>
    <property type="evidence" value="ECO:0007669"/>
    <property type="project" value="TreeGrafter"/>
</dbReference>
<keyword evidence="2" id="KW-0813">Transport</keyword>
<evidence type="ECO:0000256" key="3">
    <source>
        <dbReference type="ARBA" id="ARBA00022692"/>
    </source>
</evidence>
<evidence type="ECO:0000313" key="8">
    <source>
        <dbReference type="Proteomes" id="UP000005439"/>
    </source>
</evidence>